<comment type="caution">
    <text evidence="3">The sequence shown here is derived from an EMBL/GenBank/DDBJ whole genome shotgun (WGS) entry which is preliminary data.</text>
</comment>
<dbReference type="Proteomes" id="UP001285908">
    <property type="component" value="Unassembled WGS sequence"/>
</dbReference>
<feature type="compositionally biased region" description="Polar residues" evidence="1">
    <location>
        <begin position="57"/>
        <end position="75"/>
    </location>
</feature>
<evidence type="ECO:0000256" key="2">
    <source>
        <dbReference type="SAM" id="SignalP"/>
    </source>
</evidence>
<dbReference type="RefSeq" id="XP_062690005.1">
    <property type="nucleotide sequence ID" value="XM_062833656.1"/>
</dbReference>
<evidence type="ECO:0000256" key="1">
    <source>
        <dbReference type="SAM" id="MobiDB-lite"/>
    </source>
</evidence>
<name>A0AAJ0I1Z9_9PEZI</name>
<evidence type="ECO:0000313" key="3">
    <source>
        <dbReference type="EMBL" id="KAK3487878.1"/>
    </source>
</evidence>
<feature type="signal peptide" evidence="2">
    <location>
        <begin position="1"/>
        <end position="20"/>
    </location>
</feature>
<organism evidence="3 4">
    <name type="scientific">Neurospora hispaniola</name>
    <dbReference type="NCBI Taxonomy" id="588809"/>
    <lineage>
        <taxon>Eukaryota</taxon>
        <taxon>Fungi</taxon>
        <taxon>Dikarya</taxon>
        <taxon>Ascomycota</taxon>
        <taxon>Pezizomycotina</taxon>
        <taxon>Sordariomycetes</taxon>
        <taxon>Sordariomycetidae</taxon>
        <taxon>Sordariales</taxon>
        <taxon>Sordariaceae</taxon>
        <taxon>Neurospora</taxon>
    </lineage>
</organism>
<evidence type="ECO:0008006" key="5">
    <source>
        <dbReference type="Google" id="ProtNLM"/>
    </source>
</evidence>
<dbReference type="EMBL" id="JAULSX010000007">
    <property type="protein sequence ID" value="KAK3487878.1"/>
    <property type="molecule type" value="Genomic_DNA"/>
</dbReference>
<sequence>MTMYWALTYVWILLAPIIDLDEHRSPGETDRSPDQVIHGYEVLLKLWWPVAELSPPNECSRSGGSISRQLPSSLGSRPAGDGTGIGGPLFPVSILPMIHPLPYTIVRVPIFLSKNSVRPMRTSARDLPAFSLGLSAFPRHPDR</sequence>
<protein>
    <recommendedName>
        <fullName evidence="5">Secreted protein</fullName>
    </recommendedName>
</protein>
<keyword evidence="4" id="KW-1185">Reference proteome</keyword>
<dbReference type="GeneID" id="87871278"/>
<gene>
    <name evidence="3" type="ORF">B0T23DRAFT_216817</name>
</gene>
<keyword evidence="2" id="KW-0732">Signal</keyword>
<feature type="region of interest" description="Disordered" evidence="1">
    <location>
        <begin position="55"/>
        <end position="78"/>
    </location>
</feature>
<reference evidence="3 4" key="1">
    <citation type="journal article" date="2023" name="Mol. Phylogenet. Evol.">
        <title>Genome-scale phylogeny and comparative genomics of the fungal order Sordariales.</title>
        <authorList>
            <person name="Hensen N."/>
            <person name="Bonometti L."/>
            <person name="Westerberg I."/>
            <person name="Brannstrom I.O."/>
            <person name="Guillou S."/>
            <person name="Cros-Aarteil S."/>
            <person name="Calhoun S."/>
            <person name="Haridas S."/>
            <person name="Kuo A."/>
            <person name="Mondo S."/>
            <person name="Pangilinan J."/>
            <person name="Riley R."/>
            <person name="LaButti K."/>
            <person name="Andreopoulos B."/>
            <person name="Lipzen A."/>
            <person name="Chen C."/>
            <person name="Yan M."/>
            <person name="Daum C."/>
            <person name="Ng V."/>
            <person name="Clum A."/>
            <person name="Steindorff A."/>
            <person name="Ohm R.A."/>
            <person name="Martin F."/>
            <person name="Silar P."/>
            <person name="Natvig D.O."/>
            <person name="Lalanne C."/>
            <person name="Gautier V."/>
            <person name="Ament-Velasquez S.L."/>
            <person name="Kruys A."/>
            <person name="Hutchinson M.I."/>
            <person name="Powell A.J."/>
            <person name="Barry K."/>
            <person name="Miller A.N."/>
            <person name="Grigoriev I.V."/>
            <person name="Debuchy R."/>
            <person name="Gladieux P."/>
            <person name="Hiltunen Thoren M."/>
            <person name="Johannesson H."/>
        </authorList>
    </citation>
    <scope>NUCLEOTIDE SEQUENCE [LARGE SCALE GENOMIC DNA]</scope>
    <source>
        <strain evidence="3 4">FGSC 10403</strain>
    </source>
</reference>
<feature type="chain" id="PRO_5042611816" description="Secreted protein" evidence="2">
    <location>
        <begin position="21"/>
        <end position="143"/>
    </location>
</feature>
<proteinExistence type="predicted"/>
<dbReference type="AlphaFoldDB" id="A0AAJ0I1Z9"/>
<accession>A0AAJ0I1Z9</accession>
<evidence type="ECO:0000313" key="4">
    <source>
        <dbReference type="Proteomes" id="UP001285908"/>
    </source>
</evidence>